<reference evidence="4" key="1">
    <citation type="journal article" date="2020" name="mSystems">
        <title>Genome- and Community-Level Interaction Insights into Carbon Utilization and Element Cycling Functions of Hydrothermarchaeota in Hydrothermal Sediment.</title>
        <authorList>
            <person name="Zhou Z."/>
            <person name="Liu Y."/>
            <person name="Xu W."/>
            <person name="Pan J."/>
            <person name="Luo Z.H."/>
            <person name="Li M."/>
        </authorList>
    </citation>
    <scope>NUCLEOTIDE SEQUENCE [LARGE SCALE GENOMIC DNA]</scope>
    <source>
        <strain evidence="4">SpSt-488</strain>
    </source>
</reference>
<feature type="transmembrane region" description="Helical" evidence="2">
    <location>
        <begin position="6"/>
        <end position="24"/>
    </location>
</feature>
<keyword evidence="2" id="KW-0472">Membrane</keyword>
<accession>A0A7C4CA78</accession>
<feature type="domain" description="FAD dependent oxidoreductase" evidence="3">
    <location>
        <begin position="6"/>
        <end position="351"/>
    </location>
</feature>
<dbReference type="Pfam" id="PF01266">
    <property type="entry name" value="DAO"/>
    <property type="match status" value="1"/>
</dbReference>
<sequence length="377" mass="41249">MTKTADVVVIGAGIIGAATGYYLAKRGRKVIVLERDFPCSGSTGRCIGGIRAQFTHDLTIRVMLESVRMFAELDQELGRDVEWYQGGYLFLAFDEARRQTFLKAIEVQRAYGLKVSFVSPDDCCRIAPGLNTEGLIGGAYCPTDGQANPFKVTYGYLEGLRRLGGEVSVRSEVTAANLRRDRVVSLTTRNGDEIFCAQVVNAAGCWADEIGAMVGVHVPVTADRHEALVTEAVEQCVDPMLVDYRPDGCYFVQNYGSGHFIGCYTPTPLVPGRSTEASDEFVTEMPRRMVRLIPRLAGVRVLRQWAGSYEMSPDGNPICGRTPVDNFYVAAGMSGHGFMFGPAIGKHMAELVDCGSSTLDLSEFRLERDFGKAEAMK</sequence>
<dbReference type="AlphaFoldDB" id="A0A7C4CA78"/>
<dbReference type="Gene3D" id="3.50.50.60">
    <property type="entry name" value="FAD/NAD(P)-binding domain"/>
    <property type="match status" value="1"/>
</dbReference>
<dbReference type="GO" id="GO:0005737">
    <property type="term" value="C:cytoplasm"/>
    <property type="evidence" value="ECO:0007669"/>
    <property type="project" value="TreeGrafter"/>
</dbReference>
<proteinExistence type="predicted"/>
<dbReference type="SUPFAM" id="SSF54373">
    <property type="entry name" value="FAD-linked reductases, C-terminal domain"/>
    <property type="match status" value="1"/>
</dbReference>
<gene>
    <name evidence="4" type="ORF">ENS41_01700</name>
</gene>
<name>A0A7C4CA78_UNCW3</name>
<evidence type="ECO:0000256" key="1">
    <source>
        <dbReference type="ARBA" id="ARBA00023002"/>
    </source>
</evidence>
<dbReference type="PANTHER" id="PTHR13847">
    <property type="entry name" value="SARCOSINE DEHYDROGENASE-RELATED"/>
    <property type="match status" value="1"/>
</dbReference>
<dbReference type="PANTHER" id="PTHR13847:SF287">
    <property type="entry name" value="FAD-DEPENDENT OXIDOREDUCTASE DOMAIN-CONTAINING PROTEIN 1"/>
    <property type="match status" value="1"/>
</dbReference>
<protein>
    <submittedName>
        <fullName evidence="4">FAD-binding oxidoreductase</fullName>
    </submittedName>
</protein>
<dbReference type="InterPro" id="IPR006076">
    <property type="entry name" value="FAD-dep_OxRdtase"/>
</dbReference>
<evidence type="ECO:0000256" key="2">
    <source>
        <dbReference type="SAM" id="Phobius"/>
    </source>
</evidence>
<keyword evidence="2" id="KW-1133">Transmembrane helix</keyword>
<keyword evidence="2" id="KW-0812">Transmembrane</keyword>
<dbReference type="SUPFAM" id="SSF51905">
    <property type="entry name" value="FAD/NAD(P)-binding domain"/>
    <property type="match status" value="1"/>
</dbReference>
<keyword evidence="1" id="KW-0560">Oxidoreductase</keyword>
<dbReference type="InterPro" id="IPR036188">
    <property type="entry name" value="FAD/NAD-bd_sf"/>
</dbReference>
<comment type="caution">
    <text evidence="4">The sequence shown here is derived from an EMBL/GenBank/DDBJ whole genome shotgun (WGS) entry which is preliminary data.</text>
</comment>
<evidence type="ECO:0000313" key="4">
    <source>
        <dbReference type="EMBL" id="HGK27651.1"/>
    </source>
</evidence>
<organism evidence="4">
    <name type="scientific">candidate division WOR-3 bacterium</name>
    <dbReference type="NCBI Taxonomy" id="2052148"/>
    <lineage>
        <taxon>Bacteria</taxon>
        <taxon>Bacteria division WOR-3</taxon>
    </lineage>
</organism>
<dbReference type="Gene3D" id="3.30.9.10">
    <property type="entry name" value="D-Amino Acid Oxidase, subunit A, domain 2"/>
    <property type="match status" value="1"/>
</dbReference>
<dbReference type="GO" id="GO:0016491">
    <property type="term" value="F:oxidoreductase activity"/>
    <property type="evidence" value="ECO:0007669"/>
    <property type="project" value="UniProtKB-KW"/>
</dbReference>
<evidence type="ECO:0000259" key="3">
    <source>
        <dbReference type="Pfam" id="PF01266"/>
    </source>
</evidence>
<dbReference type="EMBL" id="DSUT01000031">
    <property type="protein sequence ID" value="HGK27651.1"/>
    <property type="molecule type" value="Genomic_DNA"/>
</dbReference>